<evidence type="ECO:0000313" key="3">
    <source>
        <dbReference type="EMBL" id="CEP12403.1"/>
    </source>
</evidence>
<dbReference type="Pfam" id="PF02752">
    <property type="entry name" value="Arrestin_C"/>
    <property type="match status" value="1"/>
</dbReference>
<feature type="compositionally biased region" description="Polar residues" evidence="1">
    <location>
        <begin position="564"/>
        <end position="576"/>
    </location>
</feature>
<evidence type="ECO:0000256" key="1">
    <source>
        <dbReference type="SAM" id="MobiDB-lite"/>
    </source>
</evidence>
<dbReference type="OrthoDB" id="2333384at2759"/>
<keyword evidence="4" id="KW-1185">Reference proteome</keyword>
<feature type="compositionally biased region" description="Pro residues" evidence="1">
    <location>
        <begin position="622"/>
        <end position="632"/>
    </location>
</feature>
<organism evidence="3 4">
    <name type="scientific">Parasitella parasitica</name>
    <dbReference type="NCBI Taxonomy" id="35722"/>
    <lineage>
        <taxon>Eukaryota</taxon>
        <taxon>Fungi</taxon>
        <taxon>Fungi incertae sedis</taxon>
        <taxon>Mucoromycota</taxon>
        <taxon>Mucoromycotina</taxon>
        <taxon>Mucoromycetes</taxon>
        <taxon>Mucorales</taxon>
        <taxon>Mucorineae</taxon>
        <taxon>Mucoraceae</taxon>
        <taxon>Parasitella</taxon>
    </lineage>
</organism>
<proteinExistence type="predicted"/>
<dbReference type="InterPro" id="IPR011022">
    <property type="entry name" value="Arrestin_C-like"/>
</dbReference>
<dbReference type="EMBL" id="LN727632">
    <property type="protein sequence ID" value="CEP12403.1"/>
    <property type="molecule type" value="Genomic_DNA"/>
</dbReference>
<dbReference type="SUPFAM" id="SSF81296">
    <property type="entry name" value="E set domains"/>
    <property type="match status" value="1"/>
</dbReference>
<reference evidence="3 4" key="1">
    <citation type="submission" date="2014-09" db="EMBL/GenBank/DDBJ databases">
        <authorList>
            <person name="Ellenberger Sabrina"/>
        </authorList>
    </citation>
    <scope>NUCLEOTIDE SEQUENCE [LARGE SCALE GENOMIC DNA]</scope>
    <source>
        <strain evidence="3 4">CBS 412.66</strain>
    </source>
</reference>
<evidence type="ECO:0000313" key="4">
    <source>
        <dbReference type="Proteomes" id="UP000054107"/>
    </source>
</evidence>
<dbReference type="STRING" id="35722.A0A0B7NAE8"/>
<dbReference type="Gene3D" id="2.60.40.640">
    <property type="match status" value="1"/>
</dbReference>
<dbReference type="InterPro" id="IPR014752">
    <property type="entry name" value="Arrestin-like_C"/>
</dbReference>
<protein>
    <recommendedName>
        <fullName evidence="2">Arrestin C-terminal-like domain-containing protein</fullName>
    </recommendedName>
</protein>
<dbReference type="AlphaFoldDB" id="A0A0B7NAE8"/>
<dbReference type="Proteomes" id="UP000054107">
    <property type="component" value="Unassembled WGS sequence"/>
</dbReference>
<sequence>MEDAFRSLKIESKEGYLEFVGPAKLQSPEQFKSLQGHVGFTLIKPTKIRKISIKFKGFSGIKLKPPYNVDISCTLLPKLKVPLLGKTNLAAGDHSIPWELDIPNIYPMSFSNKRAAISYKVIVSISTGLTRTLTAEQPIVVKRHLLACKELSPLIETKLYQGTLPGKFHYEIDAPQIIWMEQKFMPMAIKYVNIASQKPVKSIRTRIVQIELYRRRCLSKSESNWSTNNGESRIFDVENGIAESAQCKDTHIKYIKRAIPALIHHPEASASVWKRPFLIRHELHPHLSYTLDSPLLFIYHQLEVTFQFGMKHEEIKTKLPIMIASRPHKDQSEVNSMMKYAFEDANKSQILPFQLESRNQNNGDDYYSAHDGDNVDVIRDTLPLFIASHDNDDKGRGSKTVVPMFSAGNPVLSLTNTPYVMNSCGFLNQSVPTVSPESTAQYLPSSKQDPIKKFASAFDLSIASNGFLHIYDRRQPEERFRTTTHTIKKPHVQNKQLQPNDVDLANGKKAIQCKSMPCLRQLPPPPPPPPSKTTLLFPTRLQESVDSKVFSALEYWLSENATRHCQTAGSSTTTQPMKKATADDQQSVCSETSVCSSHNAPSLSSSATLSTSKSQPTLHSRPPSPVFSPAPGLPATIPLRPHAEEVQAVEELFPPDTSISPATNTIATSGLHSPHTTYALQRRIALSTISSLTNDSFQFAKSIIPSNRRRRASSNIDPEVQTLMHSSFLNSSVNGSNCPPPLPNSRYTNAQLPPIPVDAANKRLARVCVHDSDEENCTDQEYVMGSLSPPPLAQLPSNAKPVDNSKGSCNNGTIDITNENLALQNDCAPPRLPRLSFGNDFNISFGI</sequence>
<dbReference type="InterPro" id="IPR014756">
    <property type="entry name" value="Ig_E-set"/>
</dbReference>
<feature type="compositionally biased region" description="Low complexity" evidence="1">
    <location>
        <begin position="597"/>
        <end position="614"/>
    </location>
</feature>
<feature type="region of interest" description="Disordered" evidence="1">
    <location>
        <begin position="597"/>
        <end position="632"/>
    </location>
</feature>
<name>A0A0B7NAE8_9FUNG</name>
<gene>
    <name evidence="3" type="primary">PARPA_06340.1 scaffold 21420</name>
</gene>
<accession>A0A0B7NAE8</accession>
<evidence type="ECO:0000259" key="2">
    <source>
        <dbReference type="Pfam" id="PF02752"/>
    </source>
</evidence>
<feature type="region of interest" description="Disordered" evidence="1">
    <location>
        <begin position="564"/>
        <end position="584"/>
    </location>
</feature>
<feature type="domain" description="Arrestin C-terminal-like" evidence="2">
    <location>
        <begin position="165"/>
        <end position="327"/>
    </location>
</feature>